<evidence type="ECO:0000256" key="4">
    <source>
        <dbReference type="ARBA" id="ARBA00023136"/>
    </source>
</evidence>
<feature type="transmembrane region" description="Helical" evidence="5">
    <location>
        <begin position="215"/>
        <end position="234"/>
    </location>
</feature>
<evidence type="ECO:0000256" key="5">
    <source>
        <dbReference type="SAM" id="Phobius"/>
    </source>
</evidence>
<evidence type="ECO:0000256" key="1">
    <source>
        <dbReference type="ARBA" id="ARBA00004141"/>
    </source>
</evidence>
<gene>
    <name evidence="6" type="ORF">CCMP2556_LOCUS20451</name>
</gene>
<evidence type="ECO:0008006" key="8">
    <source>
        <dbReference type="Google" id="ProtNLM"/>
    </source>
</evidence>
<protein>
    <recommendedName>
        <fullName evidence="8">Membrane transporter protein</fullName>
    </recommendedName>
</protein>
<organism evidence="6 7">
    <name type="scientific">Durusdinium trenchii</name>
    <dbReference type="NCBI Taxonomy" id="1381693"/>
    <lineage>
        <taxon>Eukaryota</taxon>
        <taxon>Sar</taxon>
        <taxon>Alveolata</taxon>
        <taxon>Dinophyceae</taxon>
        <taxon>Suessiales</taxon>
        <taxon>Symbiodiniaceae</taxon>
        <taxon>Durusdinium</taxon>
    </lineage>
</organism>
<feature type="transmembrane region" description="Helical" evidence="5">
    <location>
        <begin position="80"/>
        <end position="112"/>
    </location>
</feature>
<dbReference type="Proteomes" id="UP001642484">
    <property type="component" value="Unassembled WGS sequence"/>
</dbReference>
<evidence type="ECO:0000256" key="3">
    <source>
        <dbReference type="ARBA" id="ARBA00022989"/>
    </source>
</evidence>
<reference evidence="6 7" key="1">
    <citation type="submission" date="2024-02" db="EMBL/GenBank/DDBJ databases">
        <authorList>
            <person name="Chen Y."/>
            <person name="Shah S."/>
            <person name="Dougan E. K."/>
            <person name="Thang M."/>
            <person name="Chan C."/>
        </authorList>
    </citation>
    <scope>NUCLEOTIDE SEQUENCE [LARGE SCALE GENOMIC DNA]</scope>
</reference>
<dbReference type="EMBL" id="CAXAMN010012002">
    <property type="protein sequence ID" value="CAK9036877.1"/>
    <property type="molecule type" value="Genomic_DNA"/>
</dbReference>
<dbReference type="PANTHER" id="PTHR31154">
    <property type="entry name" value="MEMBRANE TRANSPORTER PROTEIN"/>
    <property type="match status" value="1"/>
</dbReference>
<feature type="transmembrane region" description="Helical" evidence="5">
    <location>
        <begin position="124"/>
        <end position="141"/>
    </location>
</feature>
<feature type="transmembrane region" description="Helical" evidence="5">
    <location>
        <begin position="303"/>
        <end position="323"/>
    </location>
</feature>
<feature type="transmembrane region" description="Helical" evidence="5">
    <location>
        <begin position="241"/>
        <end position="259"/>
    </location>
</feature>
<feature type="transmembrane region" description="Helical" evidence="5">
    <location>
        <begin position="49"/>
        <end position="68"/>
    </location>
</feature>
<proteinExistence type="predicted"/>
<evidence type="ECO:0000313" key="6">
    <source>
        <dbReference type="EMBL" id="CAK9036877.1"/>
    </source>
</evidence>
<keyword evidence="2 5" id="KW-0812">Transmembrane</keyword>
<evidence type="ECO:0000313" key="7">
    <source>
        <dbReference type="Proteomes" id="UP001642484"/>
    </source>
</evidence>
<comment type="caution">
    <text evidence="6">The sequence shown here is derived from an EMBL/GenBank/DDBJ whole genome shotgun (WGS) entry which is preliminary data.</text>
</comment>
<feature type="transmembrane region" description="Helical" evidence="5">
    <location>
        <begin position="175"/>
        <end position="195"/>
    </location>
</feature>
<keyword evidence="3 5" id="KW-1133">Transmembrane helix</keyword>
<keyword evidence="7" id="KW-1185">Reference proteome</keyword>
<sequence>MPKGPIEAEADGQIGDAVEEGIGRQKPSRFALLEQLGPRMKCQVKCMPLWRHFLPAVLVYSIWCYVMTKLDAWSEVSSYYVLSLAMVFGSLIAGSTPVGGGVVAFPLVVLYLKLPADQGRDLSLLVQAIGMSAASFLLIYAKRHLCHFWIILWFLISSLAGLMIGFELNISSRTASLLFTTTVSCFAIAYFYYLWRQGALTETREAIEPWELRTYHPSLPWLLTTLACLFGVLGGALTAKIGSGADIFTYIFGIVWNALVPKEAQISENMLTASSVVVMAGCSVFGVLLRLMTGEIAQEVRLCWAACVPVVVLGAPLGSLLLTPRLTEILRRLFYLFVLVQFVSMSILQLKDDWIGWSLVLVALVATALASHVVFHCK</sequence>
<name>A0ABP0LF23_9DINO</name>
<dbReference type="Pfam" id="PF01925">
    <property type="entry name" value="TauE"/>
    <property type="match status" value="1"/>
</dbReference>
<feature type="transmembrane region" description="Helical" evidence="5">
    <location>
        <begin position="147"/>
        <end position="168"/>
    </location>
</feature>
<evidence type="ECO:0000256" key="2">
    <source>
        <dbReference type="ARBA" id="ARBA00022692"/>
    </source>
</evidence>
<accession>A0ABP0LF23</accession>
<feature type="transmembrane region" description="Helical" evidence="5">
    <location>
        <begin position="355"/>
        <end position="375"/>
    </location>
</feature>
<comment type="subcellular location">
    <subcellularLocation>
        <location evidence="1">Membrane</location>
        <topology evidence="1">Multi-pass membrane protein</topology>
    </subcellularLocation>
</comment>
<dbReference type="PANTHER" id="PTHR31154:SF4">
    <property type="entry name" value="MEMBRANE TRANSPORTER PROTEIN"/>
    <property type="match status" value="1"/>
</dbReference>
<feature type="transmembrane region" description="Helical" evidence="5">
    <location>
        <begin position="329"/>
        <end position="348"/>
    </location>
</feature>
<feature type="transmembrane region" description="Helical" evidence="5">
    <location>
        <begin position="271"/>
        <end position="291"/>
    </location>
</feature>
<dbReference type="InterPro" id="IPR002781">
    <property type="entry name" value="TM_pro_TauE-like"/>
</dbReference>
<keyword evidence="4 5" id="KW-0472">Membrane</keyword>